<protein>
    <submittedName>
        <fullName evidence="1">Uncharacterized protein</fullName>
    </submittedName>
</protein>
<gene>
    <name evidence="1" type="ORF">R3I93_015591</name>
</gene>
<name>A0AAN9H204_9TELE</name>
<keyword evidence="2" id="KW-1185">Reference proteome</keyword>
<accession>A0AAN9H204</accession>
<evidence type="ECO:0000313" key="2">
    <source>
        <dbReference type="Proteomes" id="UP001364617"/>
    </source>
</evidence>
<dbReference type="Proteomes" id="UP001364617">
    <property type="component" value="Unassembled WGS sequence"/>
</dbReference>
<reference evidence="1 2" key="1">
    <citation type="submission" date="2024-02" db="EMBL/GenBank/DDBJ databases">
        <title>Chromosome-level genome assembly of the Eurasian Minnow (Phoxinus phoxinus).</title>
        <authorList>
            <person name="Oriowo T.O."/>
            <person name="Martin S."/>
            <person name="Stange M."/>
            <person name="Chrysostomakis Y."/>
            <person name="Brown T."/>
            <person name="Winkler S."/>
            <person name="Kukowka S."/>
            <person name="Myers E.W."/>
            <person name="Bohne A."/>
        </authorList>
    </citation>
    <scope>NUCLEOTIDE SEQUENCE [LARGE SCALE GENOMIC DNA]</scope>
    <source>
        <strain evidence="1">ZFMK-TIS-60720</strain>
        <tissue evidence="1">Whole Organism</tissue>
    </source>
</reference>
<proteinExistence type="predicted"/>
<comment type="caution">
    <text evidence="1">The sequence shown here is derived from an EMBL/GenBank/DDBJ whole genome shotgun (WGS) entry which is preliminary data.</text>
</comment>
<organism evidence="1 2">
    <name type="scientific">Phoxinus phoxinus</name>
    <name type="common">Eurasian minnow</name>
    <dbReference type="NCBI Taxonomy" id="58324"/>
    <lineage>
        <taxon>Eukaryota</taxon>
        <taxon>Metazoa</taxon>
        <taxon>Chordata</taxon>
        <taxon>Craniata</taxon>
        <taxon>Vertebrata</taxon>
        <taxon>Euteleostomi</taxon>
        <taxon>Actinopterygii</taxon>
        <taxon>Neopterygii</taxon>
        <taxon>Teleostei</taxon>
        <taxon>Ostariophysi</taxon>
        <taxon>Cypriniformes</taxon>
        <taxon>Leuciscidae</taxon>
        <taxon>Phoxininae</taxon>
        <taxon>Phoxinus</taxon>
    </lineage>
</organism>
<evidence type="ECO:0000313" key="1">
    <source>
        <dbReference type="EMBL" id="KAK7141492.1"/>
    </source>
</evidence>
<dbReference type="AlphaFoldDB" id="A0AAN9H204"/>
<dbReference type="EMBL" id="JAYKXH010000016">
    <property type="protein sequence ID" value="KAK7141492.1"/>
    <property type="molecule type" value="Genomic_DNA"/>
</dbReference>
<sequence>MKNRVGCSTCDKPTYVYPNELKEMVRSAFPKDICDYDDPCHKNVVAVTMEDFKMMEFSCSGMDLPIKLQLQ</sequence>